<feature type="domain" description="Protein kinase" evidence="7">
    <location>
        <begin position="1"/>
        <end position="339"/>
    </location>
</feature>
<dbReference type="OrthoDB" id="310217at2759"/>
<gene>
    <name evidence="8" type="ORF">N0V83_008432</name>
</gene>
<keyword evidence="5" id="KW-0067">ATP-binding</keyword>
<keyword evidence="2" id="KW-0808">Transferase</keyword>
<dbReference type="InterPro" id="IPR050660">
    <property type="entry name" value="NEK_Ser/Thr_kinase"/>
</dbReference>
<dbReference type="InterPro" id="IPR008271">
    <property type="entry name" value="Ser/Thr_kinase_AS"/>
</dbReference>
<dbReference type="PANTHER" id="PTHR43671:SF13">
    <property type="entry name" value="SERINE_THREONINE-PROTEIN KINASE NEK2"/>
    <property type="match status" value="1"/>
</dbReference>
<dbReference type="PROSITE" id="PS50011">
    <property type="entry name" value="PROTEIN_KINASE_DOM"/>
    <property type="match status" value="1"/>
</dbReference>
<evidence type="ECO:0000313" key="9">
    <source>
        <dbReference type="Proteomes" id="UP001140560"/>
    </source>
</evidence>
<dbReference type="GO" id="GO:0004674">
    <property type="term" value="F:protein serine/threonine kinase activity"/>
    <property type="evidence" value="ECO:0007669"/>
    <property type="project" value="UniProtKB-EC"/>
</dbReference>
<evidence type="ECO:0000256" key="2">
    <source>
        <dbReference type="ARBA" id="ARBA00022679"/>
    </source>
</evidence>
<evidence type="ECO:0000256" key="3">
    <source>
        <dbReference type="ARBA" id="ARBA00022741"/>
    </source>
</evidence>
<dbReference type="EMBL" id="JAPEUY010000015">
    <property type="protein sequence ID" value="KAJ4365811.1"/>
    <property type="molecule type" value="Genomic_DNA"/>
</dbReference>
<evidence type="ECO:0000313" key="8">
    <source>
        <dbReference type="EMBL" id="KAJ4365811.1"/>
    </source>
</evidence>
<dbReference type="PROSITE" id="PS00108">
    <property type="entry name" value="PROTEIN_KINASE_ST"/>
    <property type="match status" value="1"/>
</dbReference>
<reference evidence="8" key="1">
    <citation type="submission" date="2022-10" db="EMBL/GenBank/DDBJ databases">
        <title>Tapping the CABI collections for fungal endophytes: first genome assemblies for Collariella, Neodidymelliopsis, Ascochyta clinopodiicola, Didymella pomorum, Didymosphaeria variabile, Neocosmospora piperis and Neocucurbitaria cava.</title>
        <authorList>
            <person name="Hill R."/>
        </authorList>
    </citation>
    <scope>NUCLEOTIDE SEQUENCE</scope>
    <source>
        <strain evidence="8">IMI 356814</strain>
    </source>
</reference>
<dbReference type="Pfam" id="PF00069">
    <property type="entry name" value="Pkinase"/>
    <property type="match status" value="1"/>
</dbReference>
<evidence type="ECO:0000256" key="4">
    <source>
        <dbReference type="ARBA" id="ARBA00022777"/>
    </source>
</evidence>
<evidence type="ECO:0000256" key="6">
    <source>
        <dbReference type="SAM" id="MobiDB-lite"/>
    </source>
</evidence>
<dbReference type="SUPFAM" id="SSF56112">
    <property type="entry name" value="Protein kinase-like (PK-like)"/>
    <property type="match status" value="1"/>
</dbReference>
<keyword evidence="4" id="KW-0418">Kinase</keyword>
<dbReference type="AlphaFoldDB" id="A0A9W9CJJ4"/>
<dbReference type="Gene3D" id="1.10.510.10">
    <property type="entry name" value="Transferase(Phosphotransferase) domain 1"/>
    <property type="match status" value="1"/>
</dbReference>
<protein>
    <recommendedName>
        <fullName evidence="1">non-specific serine/threonine protein kinase</fullName>
        <ecNumber evidence="1">2.7.11.1</ecNumber>
    </recommendedName>
</protein>
<comment type="caution">
    <text evidence="8">The sequence shown here is derived from an EMBL/GenBank/DDBJ whole genome shotgun (WGS) entry which is preliminary data.</text>
</comment>
<sequence>MAKRKAAPAGAGRQSKRTKRTTTKSTQSFLWRPNDWVVRRFITDDVSVLVSRSDQKRFIIKKVAPNADDNSRPQEALVLSLLPECNRIVKPIFCSSLDPDPMHGTVLFQHYPLGDLTQWKKREFDEKNGKPVAESFIWRFFLQISQALAFLQNQIGPGRDERRCFLHRDIKPDNILVVDNGTTYPSFKLHDFDAAIEYKKSEARVPTRCGTFQWQPPENPVINTRAAEIWALGACVHFLAIGNAPHQHFGRWATALYNQNNQHPDSAQDYSHPAHYYSARVPRQVTPINLSKAQQQGMGVGPDNYQYSDELNNWMSQCLRRTPSRRPTAERLVNGMGIVAQGMLKRMGGKNASVDLDVKFGVHA</sequence>
<evidence type="ECO:0000256" key="1">
    <source>
        <dbReference type="ARBA" id="ARBA00012513"/>
    </source>
</evidence>
<dbReference type="EC" id="2.7.11.1" evidence="1"/>
<accession>A0A9W9CJJ4</accession>
<evidence type="ECO:0000256" key="5">
    <source>
        <dbReference type="ARBA" id="ARBA00022840"/>
    </source>
</evidence>
<organism evidence="8 9">
    <name type="scientific">Neocucurbitaria cava</name>
    <dbReference type="NCBI Taxonomy" id="798079"/>
    <lineage>
        <taxon>Eukaryota</taxon>
        <taxon>Fungi</taxon>
        <taxon>Dikarya</taxon>
        <taxon>Ascomycota</taxon>
        <taxon>Pezizomycotina</taxon>
        <taxon>Dothideomycetes</taxon>
        <taxon>Pleosporomycetidae</taxon>
        <taxon>Pleosporales</taxon>
        <taxon>Pleosporineae</taxon>
        <taxon>Cucurbitariaceae</taxon>
        <taxon>Neocucurbitaria</taxon>
    </lineage>
</organism>
<dbReference type="GO" id="GO:0005524">
    <property type="term" value="F:ATP binding"/>
    <property type="evidence" value="ECO:0007669"/>
    <property type="project" value="UniProtKB-KW"/>
</dbReference>
<dbReference type="InterPro" id="IPR000719">
    <property type="entry name" value="Prot_kinase_dom"/>
</dbReference>
<keyword evidence="9" id="KW-1185">Reference proteome</keyword>
<dbReference type="SMART" id="SM00220">
    <property type="entry name" value="S_TKc"/>
    <property type="match status" value="1"/>
</dbReference>
<evidence type="ECO:0000259" key="7">
    <source>
        <dbReference type="PROSITE" id="PS50011"/>
    </source>
</evidence>
<dbReference type="PANTHER" id="PTHR43671">
    <property type="entry name" value="SERINE/THREONINE-PROTEIN KINASE NEK"/>
    <property type="match status" value="1"/>
</dbReference>
<dbReference type="InterPro" id="IPR011009">
    <property type="entry name" value="Kinase-like_dom_sf"/>
</dbReference>
<proteinExistence type="predicted"/>
<name>A0A9W9CJJ4_9PLEO</name>
<keyword evidence="3" id="KW-0547">Nucleotide-binding</keyword>
<dbReference type="Proteomes" id="UP001140560">
    <property type="component" value="Unassembled WGS sequence"/>
</dbReference>
<feature type="region of interest" description="Disordered" evidence="6">
    <location>
        <begin position="1"/>
        <end position="25"/>
    </location>
</feature>